<evidence type="ECO:0000256" key="3">
    <source>
        <dbReference type="ARBA" id="ARBA00004898"/>
    </source>
</evidence>
<dbReference type="SUPFAM" id="SSF47203">
    <property type="entry name" value="Acyl-CoA dehydrogenase C-terminal domain-like"/>
    <property type="match status" value="1"/>
</dbReference>
<dbReference type="EC" id="1.3.8.4" evidence="5"/>
<organism evidence="26 27">
    <name type="scientific">Parthenolecanium corni</name>
    <dbReference type="NCBI Taxonomy" id="536013"/>
    <lineage>
        <taxon>Eukaryota</taxon>
        <taxon>Metazoa</taxon>
        <taxon>Ecdysozoa</taxon>
        <taxon>Arthropoda</taxon>
        <taxon>Hexapoda</taxon>
        <taxon>Insecta</taxon>
        <taxon>Pterygota</taxon>
        <taxon>Neoptera</taxon>
        <taxon>Paraneoptera</taxon>
        <taxon>Hemiptera</taxon>
        <taxon>Sternorrhyncha</taxon>
        <taxon>Coccoidea</taxon>
        <taxon>Coccidae</taxon>
        <taxon>Parthenolecanium</taxon>
    </lineage>
</organism>
<evidence type="ECO:0000256" key="11">
    <source>
        <dbReference type="ARBA" id="ARBA00023002"/>
    </source>
</evidence>
<evidence type="ECO:0000256" key="5">
    <source>
        <dbReference type="ARBA" id="ARBA00012044"/>
    </source>
</evidence>
<feature type="binding site" evidence="21">
    <location>
        <begin position="399"/>
        <end position="401"/>
    </location>
    <ligand>
        <name>FAD</name>
        <dbReference type="ChEBI" id="CHEBI:57692"/>
    </ligand>
</feature>
<dbReference type="GO" id="GO:0006552">
    <property type="term" value="P:L-leucine catabolic process"/>
    <property type="evidence" value="ECO:0007669"/>
    <property type="project" value="TreeGrafter"/>
</dbReference>
<comment type="function">
    <text evidence="14">Catalyzes the conversion of isovaleryl-CoA/3-methylbutanoyl-CoA to 3-methylbut-2-enoyl-CoA as an intermediate step in the leucine (Leu) catabolic pathway. To a lesser extent, is also able to catalyze the oxidation of other saturated short-chain acyl-CoA thioesters as pentanoyl-CoA, hexenoyl-CoA and butenoyl-CoA.</text>
</comment>
<dbReference type="InterPro" id="IPR013786">
    <property type="entry name" value="AcylCoA_DH/ox_N"/>
</dbReference>
<feature type="domain" description="Acyl-CoA dehydrogenase/oxidase C-terminal" evidence="23">
    <location>
        <begin position="263"/>
        <end position="411"/>
    </location>
</feature>
<evidence type="ECO:0000256" key="14">
    <source>
        <dbReference type="ARBA" id="ARBA00045583"/>
    </source>
</evidence>
<evidence type="ECO:0000256" key="4">
    <source>
        <dbReference type="ARBA" id="ARBA00009347"/>
    </source>
</evidence>
<dbReference type="Gene3D" id="2.40.110.10">
    <property type="entry name" value="Butyryl-CoA Dehydrogenase, subunit A, domain 2"/>
    <property type="match status" value="1"/>
</dbReference>
<feature type="binding site" evidence="21">
    <location>
        <begin position="370"/>
        <end position="374"/>
    </location>
    <ligand>
        <name>FAD</name>
        <dbReference type="ChEBI" id="CHEBI:57692"/>
    </ligand>
</feature>
<evidence type="ECO:0000256" key="10">
    <source>
        <dbReference type="ARBA" id="ARBA00022946"/>
    </source>
</evidence>
<dbReference type="Pfam" id="PF00441">
    <property type="entry name" value="Acyl-CoA_dh_1"/>
    <property type="match status" value="1"/>
</dbReference>
<evidence type="ECO:0000256" key="20">
    <source>
        <dbReference type="PIRSR" id="PIRSR634183-2"/>
    </source>
</evidence>
<evidence type="ECO:0000256" key="13">
    <source>
        <dbReference type="ARBA" id="ARBA00031895"/>
    </source>
</evidence>
<dbReference type="EMBL" id="JBBCAQ010000006">
    <property type="protein sequence ID" value="KAK7603186.1"/>
    <property type="molecule type" value="Genomic_DNA"/>
</dbReference>
<feature type="binding site" evidence="20">
    <location>
        <begin position="397"/>
        <end position="398"/>
    </location>
    <ligand>
        <name>substrate</name>
    </ligand>
</feature>
<evidence type="ECO:0000256" key="16">
    <source>
        <dbReference type="ARBA" id="ARBA00048345"/>
    </source>
</evidence>
<proteinExistence type="inferred from homology"/>
<dbReference type="InterPro" id="IPR037069">
    <property type="entry name" value="AcylCoA_DH/ox_N_sf"/>
</dbReference>
<comment type="catalytic activity">
    <reaction evidence="17">
        <text>hexanoyl-CoA + oxidized [electron-transfer flavoprotein] + H(+) = (2E)-hexenoyl-CoA + reduced [electron-transfer flavoprotein]</text>
        <dbReference type="Rhea" id="RHEA:43464"/>
        <dbReference type="Rhea" id="RHEA-COMP:10685"/>
        <dbReference type="Rhea" id="RHEA-COMP:10686"/>
        <dbReference type="ChEBI" id="CHEBI:15378"/>
        <dbReference type="ChEBI" id="CHEBI:57692"/>
        <dbReference type="ChEBI" id="CHEBI:58307"/>
        <dbReference type="ChEBI" id="CHEBI:62077"/>
        <dbReference type="ChEBI" id="CHEBI:62620"/>
    </reaction>
</comment>
<evidence type="ECO:0000256" key="6">
    <source>
        <dbReference type="ARBA" id="ARBA00012046"/>
    </source>
</evidence>
<dbReference type="PROSITE" id="PS00073">
    <property type="entry name" value="ACYL_COA_DH_2"/>
    <property type="match status" value="1"/>
</dbReference>
<feature type="binding site" evidence="21">
    <location>
        <begin position="155"/>
        <end position="164"/>
    </location>
    <ligand>
        <name>FAD</name>
        <dbReference type="ChEBI" id="CHEBI:57692"/>
    </ligand>
</feature>
<evidence type="ECO:0000259" key="24">
    <source>
        <dbReference type="Pfam" id="PF02770"/>
    </source>
</evidence>
<dbReference type="Pfam" id="PF02770">
    <property type="entry name" value="Acyl-CoA_dh_M"/>
    <property type="match status" value="1"/>
</dbReference>
<feature type="binding site" evidence="20">
    <location>
        <begin position="274"/>
        <end position="277"/>
    </location>
    <ligand>
        <name>substrate</name>
    </ligand>
</feature>
<dbReference type="InterPro" id="IPR009100">
    <property type="entry name" value="AcylCoA_DH/oxidase_NM_dom_sf"/>
</dbReference>
<comment type="similarity">
    <text evidence="4 22">Belongs to the acyl-CoA dehydrogenase family.</text>
</comment>
<dbReference type="Gene3D" id="1.20.140.10">
    <property type="entry name" value="Butyryl-CoA Dehydrogenase, subunit A, domain 3"/>
    <property type="match status" value="1"/>
</dbReference>
<feature type="active site" description="Proton acceptor" evidence="19">
    <location>
        <position position="276"/>
    </location>
</feature>
<evidence type="ECO:0000256" key="18">
    <source>
        <dbReference type="ARBA" id="ARBA00052875"/>
    </source>
</evidence>
<evidence type="ECO:0000256" key="21">
    <source>
        <dbReference type="PIRSR" id="PIRSR634183-3"/>
    </source>
</evidence>
<feature type="binding site" evidence="21">
    <location>
        <position position="302"/>
    </location>
    <ligand>
        <name>FAD</name>
        <dbReference type="ChEBI" id="CHEBI:57692"/>
    </ligand>
</feature>
<evidence type="ECO:0000259" key="25">
    <source>
        <dbReference type="Pfam" id="PF02771"/>
    </source>
</evidence>
<dbReference type="GO" id="GO:0008470">
    <property type="term" value="F:3-methylbutanoyl-CoA dehydrogenase activity"/>
    <property type="evidence" value="ECO:0007669"/>
    <property type="project" value="UniProtKB-EC"/>
</dbReference>
<dbReference type="GO" id="GO:0050660">
    <property type="term" value="F:flavin adenine dinucleotide binding"/>
    <property type="evidence" value="ECO:0007669"/>
    <property type="project" value="InterPro"/>
</dbReference>
<keyword evidence="10" id="KW-0809">Transit peptide</keyword>
<feature type="binding site" evidence="21">
    <location>
        <begin position="188"/>
        <end position="190"/>
    </location>
    <ligand>
        <name>FAD</name>
        <dbReference type="ChEBI" id="CHEBI:57692"/>
    </ligand>
</feature>
<evidence type="ECO:0000256" key="1">
    <source>
        <dbReference type="ARBA" id="ARBA00001974"/>
    </source>
</evidence>
<comment type="catalytic activity">
    <reaction evidence="15">
        <text>butanoyl-CoA + oxidized [electron-transfer flavoprotein] + H(+) = (2E)-butenoyl-CoA + reduced [electron-transfer flavoprotein]</text>
        <dbReference type="Rhea" id="RHEA:24004"/>
        <dbReference type="Rhea" id="RHEA-COMP:10685"/>
        <dbReference type="Rhea" id="RHEA-COMP:10686"/>
        <dbReference type="ChEBI" id="CHEBI:15378"/>
        <dbReference type="ChEBI" id="CHEBI:57332"/>
        <dbReference type="ChEBI" id="CHEBI:57371"/>
        <dbReference type="ChEBI" id="CHEBI:57692"/>
        <dbReference type="ChEBI" id="CHEBI:58307"/>
        <dbReference type="EC" id="1.3.8.1"/>
    </reaction>
</comment>
<feature type="binding site" evidence="21">
    <location>
        <position position="313"/>
    </location>
    <ligand>
        <name>FAD</name>
        <dbReference type="ChEBI" id="CHEBI:57692"/>
    </ligand>
</feature>
<gene>
    <name evidence="26" type="ORF">V9T40_003185</name>
</gene>
<comment type="catalytic activity">
    <reaction evidence="16">
        <text>pentanoyl-CoA + oxidized [electron-transfer flavoprotein] + H(+) = (2E)-pentenoyl-CoA + reduced [electron-transfer flavoprotein]</text>
        <dbReference type="Rhea" id="RHEA:43456"/>
        <dbReference type="Rhea" id="RHEA-COMP:10685"/>
        <dbReference type="Rhea" id="RHEA-COMP:10686"/>
        <dbReference type="ChEBI" id="CHEBI:15378"/>
        <dbReference type="ChEBI" id="CHEBI:57389"/>
        <dbReference type="ChEBI" id="CHEBI:57692"/>
        <dbReference type="ChEBI" id="CHEBI:58307"/>
        <dbReference type="ChEBI" id="CHEBI:86160"/>
    </reaction>
</comment>
<dbReference type="CDD" id="cd01156">
    <property type="entry name" value="IVD"/>
    <property type="match status" value="1"/>
</dbReference>
<dbReference type="AlphaFoldDB" id="A0AAN9Y8M8"/>
<comment type="pathway">
    <text evidence="3">Amino-acid degradation; L-leucine degradation; (S)-3-hydroxy-3-methylglutaryl-CoA from 3-isovaleryl-CoA: step 1/3.</text>
</comment>
<dbReference type="InterPro" id="IPR036250">
    <property type="entry name" value="AcylCo_DH-like_C"/>
</dbReference>
<dbReference type="PROSITE" id="PS00072">
    <property type="entry name" value="ACYL_COA_DH_1"/>
    <property type="match status" value="1"/>
</dbReference>
<keyword evidence="12" id="KW-0496">Mitochondrion</keyword>
<dbReference type="InterPro" id="IPR006089">
    <property type="entry name" value="Acyl-CoA_DH_CS"/>
</dbReference>
<dbReference type="InterPro" id="IPR046373">
    <property type="entry name" value="Acyl-CoA_Oxase/DH_mid-dom_sf"/>
</dbReference>
<reference evidence="26 27" key="1">
    <citation type="submission" date="2024-03" db="EMBL/GenBank/DDBJ databases">
        <title>Adaptation during the transition from Ophiocordyceps entomopathogen to insect associate is accompanied by gene loss and intensified selection.</title>
        <authorList>
            <person name="Ward C.M."/>
            <person name="Onetto C.A."/>
            <person name="Borneman A.R."/>
        </authorList>
    </citation>
    <scope>NUCLEOTIDE SEQUENCE [LARGE SCALE GENOMIC DNA]</scope>
    <source>
        <strain evidence="26">AWRI1</strain>
        <tissue evidence="26">Single Adult Female</tissue>
    </source>
</reference>
<accession>A0AAN9Y8M8</accession>
<comment type="cofactor">
    <cofactor evidence="1 21 22">
        <name>FAD</name>
        <dbReference type="ChEBI" id="CHEBI:57692"/>
    </cofactor>
</comment>
<protein>
    <recommendedName>
        <fullName evidence="7">Isovaleryl-CoA dehydrogenase, mitochondrial</fullName>
        <ecNumber evidence="6">1.3.8.1</ecNumber>
        <ecNumber evidence="5">1.3.8.4</ecNumber>
    </recommendedName>
    <alternativeName>
        <fullName evidence="13">Butyryl-CoA dehydrogenase</fullName>
    </alternativeName>
</protein>
<dbReference type="PANTHER" id="PTHR43884">
    <property type="entry name" value="ACYL-COA DEHYDROGENASE"/>
    <property type="match status" value="1"/>
</dbReference>
<evidence type="ECO:0000313" key="27">
    <source>
        <dbReference type="Proteomes" id="UP001367676"/>
    </source>
</evidence>
<keyword evidence="9 21" id="KW-0274">FAD</keyword>
<evidence type="ECO:0000259" key="23">
    <source>
        <dbReference type="Pfam" id="PF00441"/>
    </source>
</evidence>
<evidence type="ECO:0000256" key="8">
    <source>
        <dbReference type="ARBA" id="ARBA00022630"/>
    </source>
</evidence>
<evidence type="ECO:0000256" key="22">
    <source>
        <dbReference type="RuleBase" id="RU362125"/>
    </source>
</evidence>
<comment type="caution">
    <text evidence="26">The sequence shown here is derived from an EMBL/GenBank/DDBJ whole genome shotgun (WGS) entry which is preliminary data.</text>
</comment>
<dbReference type="FunFam" id="1.10.540.10:FF:000007">
    <property type="entry name" value="Isovaleryl-CoA dehydrogenase, mitochondrial"/>
    <property type="match status" value="1"/>
</dbReference>
<keyword evidence="11 22" id="KW-0560">Oxidoreductase</keyword>
<dbReference type="InterPro" id="IPR009075">
    <property type="entry name" value="AcylCo_DH/oxidase_C"/>
</dbReference>
<dbReference type="SUPFAM" id="SSF56645">
    <property type="entry name" value="Acyl-CoA dehydrogenase NM domain-like"/>
    <property type="match status" value="1"/>
</dbReference>
<dbReference type="InterPro" id="IPR034183">
    <property type="entry name" value="IVD"/>
</dbReference>
<comment type="subcellular location">
    <subcellularLocation>
        <location evidence="2">Mitochondrion</location>
    </subcellularLocation>
</comment>
<comment type="catalytic activity">
    <reaction evidence="18">
        <text>3-methylbutanoyl-CoA + oxidized [electron-transfer flavoprotein] + H(+) = 3-methylbut-2-enoyl-CoA + reduced [electron-transfer flavoprotein]</text>
        <dbReference type="Rhea" id="RHEA:12276"/>
        <dbReference type="Rhea" id="RHEA-COMP:10685"/>
        <dbReference type="Rhea" id="RHEA-COMP:10686"/>
        <dbReference type="ChEBI" id="CHEBI:15378"/>
        <dbReference type="ChEBI" id="CHEBI:57344"/>
        <dbReference type="ChEBI" id="CHEBI:57345"/>
        <dbReference type="ChEBI" id="CHEBI:57692"/>
        <dbReference type="ChEBI" id="CHEBI:58307"/>
        <dbReference type="EC" id="1.3.8.4"/>
    </reaction>
</comment>
<feature type="binding site" evidence="20">
    <location>
        <position position="164"/>
    </location>
    <ligand>
        <name>substrate</name>
    </ligand>
</feature>
<dbReference type="Pfam" id="PF02771">
    <property type="entry name" value="Acyl-CoA_dh_N"/>
    <property type="match status" value="1"/>
</dbReference>
<dbReference type="FunFam" id="1.20.140.10:FF:000003">
    <property type="entry name" value="isovaleryl-CoA dehydrogenase, mitochondrial"/>
    <property type="match status" value="1"/>
</dbReference>
<feature type="domain" description="Acyl-CoA oxidase/dehydrogenase middle" evidence="24">
    <location>
        <begin position="154"/>
        <end position="251"/>
    </location>
</feature>
<dbReference type="Gene3D" id="1.10.540.10">
    <property type="entry name" value="Acyl-CoA dehydrogenase/oxidase, N-terminal domain"/>
    <property type="match status" value="1"/>
</dbReference>
<dbReference type="Proteomes" id="UP001367676">
    <property type="component" value="Unassembled WGS sequence"/>
</dbReference>
<evidence type="ECO:0000256" key="9">
    <source>
        <dbReference type="ARBA" id="ARBA00022827"/>
    </source>
</evidence>
<evidence type="ECO:0000313" key="26">
    <source>
        <dbReference type="EMBL" id="KAK7603186.1"/>
    </source>
</evidence>
<feature type="binding site" evidence="20">
    <location>
        <position position="267"/>
    </location>
    <ligand>
        <name>substrate</name>
    </ligand>
</feature>
<dbReference type="GO" id="GO:0005739">
    <property type="term" value="C:mitochondrion"/>
    <property type="evidence" value="ECO:0007669"/>
    <property type="project" value="UniProtKB-SubCell"/>
</dbReference>
<dbReference type="PANTHER" id="PTHR43884:SF12">
    <property type="entry name" value="ISOVALERYL-COA DEHYDROGENASE, MITOCHONDRIAL-RELATED"/>
    <property type="match status" value="1"/>
</dbReference>
<keyword evidence="27" id="KW-1185">Reference proteome</keyword>
<dbReference type="EC" id="1.3.8.1" evidence="6"/>
<evidence type="ECO:0000256" key="2">
    <source>
        <dbReference type="ARBA" id="ARBA00004173"/>
    </source>
</evidence>
<evidence type="ECO:0000256" key="12">
    <source>
        <dbReference type="ARBA" id="ARBA00023128"/>
    </source>
</evidence>
<evidence type="ECO:0000256" key="7">
    <source>
        <dbReference type="ARBA" id="ARBA00018258"/>
    </source>
</evidence>
<evidence type="ECO:0000256" key="15">
    <source>
        <dbReference type="ARBA" id="ARBA00047736"/>
    </source>
</evidence>
<dbReference type="FunFam" id="2.40.110.10:FF:000004">
    <property type="entry name" value="Isovaleryl-CoA dehydrogenase, mitochondrial"/>
    <property type="match status" value="1"/>
</dbReference>
<keyword evidence="8 22" id="KW-0285">Flavoprotein</keyword>
<sequence>MLNTVRRLLRHKHGCSQFRRGLSRYHPINEDVFGLSESQQQLRKAIFDFVQKELAPFAQQIDKNNEFKQFREFWQKLGSLGFIGIETETEYGGAKGTYLDTVVVMEEISRASGSIGLNYLAHNTLCLNQISRHGNHEQKLKYLPKLCSGEHIGALAMSEPSSGSDVVSMRLSAEKKGDHYVLNGNKFWITNGPDADVIVVYAKTKNVETVGKKKITTFIVEKNFPGFKTAQKLDKLGMRGSNTCELIFEDCQVPAENVLGEENKGVYVLMSGLDSERLVAAAGPVGIMQACVDIAFPYVHDRKQFDRRIGEFQMMQAKIADMYVSLNASRSYLYNVAKAFDKGNRSSKDCSGVFLFTAENATQLALQAIQCLGGNGYINDYDTGRFLRDAKLYEIGAGTTEVRRLVIGRALNNEYA</sequence>
<name>A0AAN9Y8M8_9HEMI</name>
<dbReference type="InterPro" id="IPR006091">
    <property type="entry name" value="Acyl-CoA_Oxase/DH_mid-dom"/>
</dbReference>
<evidence type="ECO:0000256" key="17">
    <source>
        <dbReference type="ARBA" id="ARBA00048375"/>
    </source>
</evidence>
<evidence type="ECO:0000256" key="19">
    <source>
        <dbReference type="PIRSR" id="PIRSR634183-1"/>
    </source>
</evidence>
<feature type="domain" description="Acyl-CoA dehydrogenase/oxidase N-terminal" evidence="25">
    <location>
        <begin position="36"/>
        <end position="150"/>
    </location>
</feature>